<protein>
    <submittedName>
        <fullName evidence="1">Uncharacterized protein</fullName>
    </submittedName>
</protein>
<dbReference type="EMBL" id="ASDZ01000030">
    <property type="protein sequence ID" value="EOK10665.1"/>
    <property type="molecule type" value="Genomic_DNA"/>
</dbReference>
<reference evidence="1 2" key="1">
    <citation type="submission" date="2013-02" db="EMBL/GenBank/DDBJ databases">
        <title>The Genome Sequence of Enterococcus faecalis ATCC_6055.</title>
        <authorList>
            <consortium name="The Broad Institute Genome Sequencing Platform"/>
            <consortium name="The Broad Institute Genome Sequencing Center for Infectious Disease"/>
            <person name="Earl A.M."/>
            <person name="Gilmore M.S."/>
            <person name="Lebreton F."/>
            <person name="Walker B."/>
            <person name="Young S.K."/>
            <person name="Zeng Q."/>
            <person name="Gargeya S."/>
            <person name="Fitzgerald M."/>
            <person name="Haas B."/>
            <person name="Abouelleil A."/>
            <person name="Alvarado L."/>
            <person name="Arachchi H.M."/>
            <person name="Berlin A.M."/>
            <person name="Chapman S.B."/>
            <person name="Dewar J."/>
            <person name="Goldberg J."/>
            <person name="Griggs A."/>
            <person name="Gujja S."/>
            <person name="Hansen M."/>
            <person name="Howarth C."/>
            <person name="Imamovic A."/>
            <person name="Larimer J."/>
            <person name="McCowan C."/>
            <person name="Murphy C."/>
            <person name="Neiman D."/>
            <person name="Pearson M."/>
            <person name="Priest M."/>
            <person name="Roberts A."/>
            <person name="Saif S."/>
            <person name="Shea T."/>
            <person name="Sisk P."/>
            <person name="Sykes S."/>
            <person name="Wortman J."/>
            <person name="Nusbaum C."/>
            <person name="Birren B."/>
        </authorList>
    </citation>
    <scope>NUCLEOTIDE SEQUENCE [LARGE SCALE GENOMIC DNA]</scope>
    <source>
        <strain evidence="1 2">ATCC 6055</strain>
    </source>
</reference>
<dbReference type="HOGENOM" id="CLU_2154447_0_0_9"/>
<gene>
    <name evidence="1" type="ORF">WOU_02465</name>
</gene>
<proteinExistence type="predicted"/>
<evidence type="ECO:0000313" key="1">
    <source>
        <dbReference type="EMBL" id="EOK10665.1"/>
    </source>
</evidence>
<name>R3KAE1_ENTFL</name>
<organism evidence="1 2">
    <name type="scientific">Enterococcus faecalis ATCC 6055</name>
    <dbReference type="NCBI Taxonomy" id="1169311"/>
    <lineage>
        <taxon>Bacteria</taxon>
        <taxon>Bacillati</taxon>
        <taxon>Bacillota</taxon>
        <taxon>Bacilli</taxon>
        <taxon>Lactobacillales</taxon>
        <taxon>Enterococcaceae</taxon>
        <taxon>Enterococcus</taxon>
    </lineage>
</organism>
<accession>R3KAE1</accession>
<comment type="caution">
    <text evidence="1">The sequence shown here is derived from an EMBL/GenBank/DDBJ whole genome shotgun (WGS) entry which is preliminary data.</text>
</comment>
<sequence length="111" mass="13219">MSKGIITTIEVIERELIKKGRKAMSKLSERKQALHNFLIEEGKGYCSGKKKGDLIRTHQELWAELSWLERFERKVCRLSLVQNEQIFYEWKQKKTTNLHTKILDKLKVMKE</sequence>
<dbReference type="AlphaFoldDB" id="R3KAE1"/>
<evidence type="ECO:0000313" key="2">
    <source>
        <dbReference type="Proteomes" id="UP000013638"/>
    </source>
</evidence>
<dbReference type="Proteomes" id="UP000013638">
    <property type="component" value="Unassembled WGS sequence"/>
</dbReference>
<dbReference type="RefSeq" id="WP_010829016.1">
    <property type="nucleotide sequence ID" value="NZ_KB944866.1"/>
</dbReference>